<comment type="catalytic activity">
    <reaction evidence="1 7">
        <text>[(1-&gt;4)-alpha-D-glucosyl](n) + ADP-alpha-D-glucose = [(1-&gt;4)-alpha-D-glucosyl](n+1) + ADP + H(+)</text>
        <dbReference type="Rhea" id="RHEA:18189"/>
        <dbReference type="Rhea" id="RHEA-COMP:9584"/>
        <dbReference type="Rhea" id="RHEA-COMP:9587"/>
        <dbReference type="ChEBI" id="CHEBI:15378"/>
        <dbReference type="ChEBI" id="CHEBI:15444"/>
        <dbReference type="ChEBI" id="CHEBI:57498"/>
        <dbReference type="ChEBI" id="CHEBI:456216"/>
        <dbReference type="EC" id="2.4.1.21"/>
    </reaction>
</comment>
<evidence type="ECO:0000259" key="8">
    <source>
        <dbReference type="Pfam" id="PF00534"/>
    </source>
</evidence>
<gene>
    <name evidence="7" type="primary">glgA</name>
    <name evidence="10" type="ORF">UU55_C0008G0013</name>
</gene>
<dbReference type="GO" id="GO:0004373">
    <property type="term" value="F:alpha-1,4-glucan glucosyltransferase (UDP-glucose donor) activity"/>
    <property type="evidence" value="ECO:0007669"/>
    <property type="project" value="InterPro"/>
</dbReference>
<evidence type="ECO:0000256" key="7">
    <source>
        <dbReference type="HAMAP-Rule" id="MF_00484"/>
    </source>
</evidence>
<dbReference type="EC" id="2.4.1.21" evidence="7"/>
<dbReference type="Pfam" id="PF00534">
    <property type="entry name" value="Glycos_transf_1"/>
    <property type="match status" value="1"/>
</dbReference>
<comment type="function">
    <text evidence="2 7">Synthesizes alpha-1,4-glucan chains using ADP-glucose.</text>
</comment>
<evidence type="ECO:0000256" key="4">
    <source>
        <dbReference type="ARBA" id="ARBA00022676"/>
    </source>
</evidence>
<comment type="similarity">
    <text evidence="3 7">Belongs to the glycosyltransferase 1 family. Bacterial/plant glycogen synthase subfamily.</text>
</comment>
<dbReference type="GO" id="GO:0005978">
    <property type="term" value="P:glycogen biosynthetic process"/>
    <property type="evidence" value="ECO:0007669"/>
    <property type="project" value="UniProtKB-UniRule"/>
</dbReference>
<evidence type="ECO:0000256" key="2">
    <source>
        <dbReference type="ARBA" id="ARBA00002764"/>
    </source>
</evidence>
<feature type="domain" description="Starch synthase catalytic" evidence="9">
    <location>
        <begin position="2"/>
        <end position="236"/>
    </location>
</feature>
<evidence type="ECO:0000256" key="3">
    <source>
        <dbReference type="ARBA" id="ARBA00010281"/>
    </source>
</evidence>
<dbReference type="Pfam" id="PF08323">
    <property type="entry name" value="Glyco_transf_5"/>
    <property type="match status" value="1"/>
</dbReference>
<evidence type="ECO:0000259" key="9">
    <source>
        <dbReference type="Pfam" id="PF08323"/>
    </source>
</evidence>
<dbReference type="Gene3D" id="3.40.50.2000">
    <property type="entry name" value="Glycogen Phosphorylase B"/>
    <property type="match status" value="2"/>
</dbReference>
<dbReference type="PANTHER" id="PTHR45825">
    <property type="entry name" value="GRANULE-BOUND STARCH SYNTHASE 1, CHLOROPLASTIC/AMYLOPLASTIC"/>
    <property type="match status" value="1"/>
</dbReference>
<evidence type="ECO:0000313" key="10">
    <source>
        <dbReference type="EMBL" id="KKS02913.1"/>
    </source>
</evidence>
<keyword evidence="5 7" id="KW-0808">Transferase</keyword>
<feature type="binding site" evidence="7">
    <location>
        <position position="15"/>
    </location>
    <ligand>
        <name>ADP-alpha-D-glucose</name>
        <dbReference type="ChEBI" id="CHEBI:57498"/>
    </ligand>
</feature>
<dbReference type="UniPathway" id="UPA00164"/>
<evidence type="ECO:0000256" key="6">
    <source>
        <dbReference type="ARBA" id="ARBA00023056"/>
    </source>
</evidence>
<evidence type="ECO:0000313" key="11">
    <source>
        <dbReference type="Proteomes" id="UP000033947"/>
    </source>
</evidence>
<name>A0A0G0YR86_UNCKA</name>
<sequence>MKVLLAASEVAPVIKIGGLGDVIGALPKALEKISVNVDVIVPFFPSAKIENLQLYKSFDLHVPFANKNNVVEVFKTKLPDSNVDLYLLKNEEFFVAGGSNFFANNVTETQMFAFFNKAIVEYVKSSFNTYDIVHCNDWHTGLVTGLLNDELGSERPRTLFTIHNLNYQGIGNPALLRDTGIVPGEHPLIDWDLADGDLNMMQQGITSSDFINTVSPSYAKEILTKEFGSNFEDILKAREGRLSGILNGVDYSAQPRTYDINSVEEGKKEAKKALMDRLKIDKKHKDAPIFSFIGRIDAFQKGLDILFDSLPDLLKEDAVFVLLGTGDKKWEEKLITLSKHKTISDKFSCNIMFDIELANLMYAGSDFLVVPSRYEPCGLIQMIAMWYGTLPIVHDVGGLKDTVKNGETGFVFNRYSAGALSASMKEALDVYGTEKMTQMIQNAMKKDFGWEQSAVEYKKLYEKITAHV</sequence>
<dbReference type="EMBL" id="LCBB01000008">
    <property type="protein sequence ID" value="KKS02913.1"/>
    <property type="molecule type" value="Genomic_DNA"/>
</dbReference>
<evidence type="ECO:0000256" key="5">
    <source>
        <dbReference type="ARBA" id="ARBA00022679"/>
    </source>
</evidence>
<keyword evidence="6 7" id="KW-0320">Glycogen biosynthesis</keyword>
<keyword evidence="4 7" id="KW-0328">Glycosyltransferase</keyword>
<dbReference type="AlphaFoldDB" id="A0A0G0YR86"/>
<dbReference type="Proteomes" id="UP000033947">
    <property type="component" value="Unassembled WGS sequence"/>
</dbReference>
<feature type="domain" description="Glycosyl transferase family 1" evidence="8">
    <location>
        <begin position="282"/>
        <end position="445"/>
    </location>
</feature>
<dbReference type="PATRIC" id="fig|1619123.3.peg.595"/>
<reference evidence="10 11" key="1">
    <citation type="journal article" date="2015" name="Nature">
        <title>rRNA introns, odd ribosomes, and small enigmatic genomes across a large radiation of phyla.</title>
        <authorList>
            <person name="Brown C.T."/>
            <person name="Hug L.A."/>
            <person name="Thomas B.C."/>
            <person name="Sharon I."/>
            <person name="Castelle C.J."/>
            <person name="Singh A."/>
            <person name="Wilkins M.J."/>
            <person name="Williams K.H."/>
            <person name="Banfield J.F."/>
        </authorList>
    </citation>
    <scope>NUCLEOTIDE SEQUENCE [LARGE SCALE GENOMIC DNA]</scope>
</reference>
<dbReference type="InterPro" id="IPR011835">
    <property type="entry name" value="GS/SS"/>
</dbReference>
<dbReference type="PANTHER" id="PTHR45825:SF11">
    <property type="entry name" value="ALPHA AMYLASE DOMAIN-CONTAINING PROTEIN"/>
    <property type="match status" value="1"/>
</dbReference>
<dbReference type="SUPFAM" id="SSF53756">
    <property type="entry name" value="UDP-Glycosyltransferase/glycogen phosphorylase"/>
    <property type="match status" value="1"/>
</dbReference>
<evidence type="ECO:0000256" key="1">
    <source>
        <dbReference type="ARBA" id="ARBA00001478"/>
    </source>
</evidence>
<comment type="pathway">
    <text evidence="7">Glycan biosynthesis; glycogen biosynthesis.</text>
</comment>
<dbReference type="HAMAP" id="MF_00484">
    <property type="entry name" value="Glycogen_synth"/>
    <property type="match status" value="1"/>
</dbReference>
<accession>A0A0G0YR86</accession>
<dbReference type="CDD" id="cd03791">
    <property type="entry name" value="GT5_Glycogen_synthase_DULL1-like"/>
    <property type="match status" value="1"/>
</dbReference>
<dbReference type="NCBIfam" id="TIGR02095">
    <property type="entry name" value="glgA"/>
    <property type="match status" value="1"/>
</dbReference>
<comment type="caution">
    <text evidence="10">The sequence shown here is derived from an EMBL/GenBank/DDBJ whole genome shotgun (WGS) entry which is preliminary data.</text>
</comment>
<dbReference type="InterPro" id="IPR013534">
    <property type="entry name" value="Starch_synth_cat_dom"/>
</dbReference>
<dbReference type="InterPro" id="IPR001296">
    <property type="entry name" value="Glyco_trans_1"/>
</dbReference>
<protein>
    <recommendedName>
        <fullName evidence="7">Glycogen synthase</fullName>
        <ecNumber evidence="7">2.4.1.21</ecNumber>
    </recommendedName>
    <alternativeName>
        <fullName evidence="7">Starch [bacterial glycogen] synthase</fullName>
    </alternativeName>
</protein>
<organism evidence="10 11">
    <name type="scientific">candidate division WWE3 bacterium GW2011_GWC2_41_23</name>
    <dbReference type="NCBI Taxonomy" id="1619123"/>
    <lineage>
        <taxon>Bacteria</taxon>
        <taxon>Katanobacteria</taxon>
    </lineage>
</organism>
<dbReference type="GO" id="GO:0009011">
    <property type="term" value="F:alpha-1,4-glucan glucosyltransferase (ADP-glucose donor) activity"/>
    <property type="evidence" value="ECO:0007669"/>
    <property type="project" value="UniProtKB-UniRule"/>
</dbReference>
<proteinExistence type="inferred from homology"/>